<evidence type="ECO:0000313" key="2">
    <source>
        <dbReference type="EMBL" id="JAD78432.1"/>
    </source>
</evidence>
<accession>A0A0A9D3W4</accession>
<feature type="compositionally biased region" description="Basic and acidic residues" evidence="1">
    <location>
        <begin position="56"/>
        <end position="75"/>
    </location>
</feature>
<dbReference type="EMBL" id="GBRH01219463">
    <property type="protein sequence ID" value="JAD78432.1"/>
    <property type="molecule type" value="Transcribed_RNA"/>
</dbReference>
<evidence type="ECO:0008006" key="3">
    <source>
        <dbReference type="Google" id="ProtNLM"/>
    </source>
</evidence>
<name>A0A0A9D3W4_ARUDO</name>
<protein>
    <recommendedName>
        <fullName evidence="3">No apical meristem-associated C-terminal domain-containing protein</fullName>
    </recommendedName>
</protein>
<proteinExistence type="predicted"/>
<evidence type="ECO:0000256" key="1">
    <source>
        <dbReference type="SAM" id="MobiDB-lite"/>
    </source>
</evidence>
<feature type="region of interest" description="Disordered" evidence="1">
    <location>
        <begin position="1"/>
        <end position="88"/>
    </location>
</feature>
<sequence>MHIGTNPFASMFDGQETSSGHNESQSAPSNVNSRDQGGSGRKRKQSHVGAALEEYVEFKKSQTKKTRDALDEKKNVMKSSPLPSALRL</sequence>
<reference evidence="2" key="1">
    <citation type="submission" date="2014-09" db="EMBL/GenBank/DDBJ databases">
        <authorList>
            <person name="Magalhaes I.L.F."/>
            <person name="Oliveira U."/>
            <person name="Santos F.R."/>
            <person name="Vidigal T.H.D.A."/>
            <person name="Brescovit A.D."/>
            <person name="Santos A.J."/>
        </authorList>
    </citation>
    <scope>NUCLEOTIDE SEQUENCE</scope>
    <source>
        <tissue evidence="2">Shoot tissue taken approximately 20 cm above the soil surface</tissue>
    </source>
</reference>
<reference evidence="2" key="2">
    <citation type="journal article" date="2015" name="Data Brief">
        <title>Shoot transcriptome of the giant reed, Arundo donax.</title>
        <authorList>
            <person name="Barrero R.A."/>
            <person name="Guerrero F.D."/>
            <person name="Moolhuijzen P."/>
            <person name="Goolsby J.A."/>
            <person name="Tidwell J."/>
            <person name="Bellgard S.E."/>
            <person name="Bellgard M.I."/>
        </authorList>
    </citation>
    <scope>NUCLEOTIDE SEQUENCE</scope>
    <source>
        <tissue evidence="2">Shoot tissue taken approximately 20 cm above the soil surface</tissue>
    </source>
</reference>
<feature type="compositionally biased region" description="Polar residues" evidence="1">
    <location>
        <begin position="15"/>
        <end position="36"/>
    </location>
</feature>
<dbReference type="AlphaFoldDB" id="A0A0A9D3W4"/>
<organism evidence="2">
    <name type="scientific">Arundo donax</name>
    <name type="common">Giant reed</name>
    <name type="synonym">Donax arundinaceus</name>
    <dbReference type="NCBI Taxonomy" id="35708"/>
    <lineage>
        <taxon>Eukaryota</taxon>
        <taxon>Viridiplantae</taxon>
        <taxon>Streptophyta</taxon>
        <taxon>Embryophyta</taxon>
        <taxon>Tracheophyta</taxon>
        <taxon>Spermatophyta</taxon>
        <taxon>Magnoliopsida</taxon>
        <taxon>Liliopsida</taxon>
        <taxon>Poales</taxon>
        <taxon>Poaceae</taxon>
        <taxon>PACMAD clade</taxon>
        <taxon>Arundinoideae</taxon>
        <taxon>Arundineae</taxon>
        <taxon>Arundo</taxon>
    </lineage>
</organism>